<dbReference type="RefSeq" id="WP_006714001.1">
    <property type="nucleotide sequence ID" value="NZ_AFWF01000257.1"/>
</dbReference>
<evidence type="ECO:0000259" key="4">
    <source>
        <dbReference type="Pfam" id="PF01266"/>
    </source>
</evidence>
<dbReference type="InterPro" id="IPR006076">
    <property type="entry name" value="FAD-dep_OxRdtase"/>
</dbReference>
<dbReference type="InterPro" id="IPR050315">
    <property type="entry name" value="FAD-oxidoreductase_2"/>
</dbReference>
<proteinExistence type="predicted"/>
<evidence type="ECO:0000256" key="2">
    <source>
        <dbReference type="ARBA" id="ARBA00022827"/>
    </source>
</evidence>
<dbReference type="EMBL" id="AFWF01000257">
    <property type="protein sequence ID" value="EGU33923.1"/>
    <property type="molecule type" value="Genomic_DNA"/>
</dbReference>
<dbReference type="PANTHER" id="PTHR43400:SF7">
    <property type="entry name" value="FAD-DEPENDENT OXIDOREDUCTASE 2 FAD BINDING DOMAIN-CONTAINING PROTEIN"/>
    <property type="match status" value="1"/>
</dbReference>
<dbReference type="AlphaFoldDB" id="F9S685"/>
<keyword evidence="2" id="KW-0274">FAD</keyword>
<dbReference type="InterPro" id="IPR036188">
    <property type="entry name" value="FAD/NAD-bd_sf"/>
</dbReference>
<reference evidence="5 6" key="1">
    <citation type="journal article" date="2012" name="Int. J. Syst. Evol. Microbiol.">
        <title>Vibrio caribbeanicus sp. nov., isolated from the marine sponge Scleritoderma cyanea.</title>
        <authorList>
            <person name="Hoffmann M."/>
            <person name="Monday S.R."/>
            <person name="Allard M.W."/>
            <person name="Strain E.A."/>
            <person name="Whittaker P."/>
            <person name="Naum M."/>
            <person name="McCarthy P.J."/>
            <person name="Lopez J.V."/>
            <person name="Fischer M."/>
            <person name="Brown E.W."/>
        </authorList>
    </citation>
    <scope>NUCLEOTIDE SEQUENCE [LARGE SCALE GENOMIC DNA]</scope>
    <source>
        <strain evidence="5 6">ATCC 700023</strain>
    </source>
</reference>
<keyword evidence="6" id="KW-1185">Reference proteome</keyword>
<dbReference type="GO" id="GO:0016491">
    <property type="term" value="F:oxidoreductase activity"/>
    <property type="evidence" value="ECO:0007669"/>
    <property type="project" value="UniProtKB-KW"/>
</dbReference>
<dbReference type="Gene3D" id="3.50.50.60">
    <property type="entry name" value="FAD/NAD(P)-binding domain"/>
    <property type="match status" value="1"/>
</dbReference>
<accession>F9S685</accession>
<organism evidence="5 6">
    <name type="scientific">Vibrio ichthyoenteri ATCC 700023</name>
    <dbReference type="NCBI Taxonomy" id="870968"/>
    <lineage>
        <taxon>Bacteria</taxon>
        <taxon>Pseudomonadati</taxon>
        <taxon>Pseudomonadota</taxon>
        <taxon>Gammaproteobacteria</taxon>
        <taxon>Vibrionales</taxon>
        <taxon>Vibrionaceae</taxon>
        <taxon>Vibrio</taxon>
    </lineage>
</organism>
<dbReference type="PANTHER" id="PTHR43400">
    <property type="entry name" value="FUMARATE REDUCTASE"/>
    <property type="match status" value="1"/>
</dbReference>
<keyword evidence="2" id="KW-0285">Flavoprotein</keyword>
<comment type="caution">
    <text evidence="5">The sequence shown here is derived from an EMBL/GenBank/DDBJ whole genome shotgun (WGS) entry which is preliminary data.</text>
</comment>
<comment type="cofactor">
    <cofactor evidence="1">
        <name>FAD</name>
        <dbReference type="ChEBI" id="CHEBI:57692"/>
    </cofactor>
</comment>
<dbReference type="Pfam" id="PF01266">
    <property type="entry name" value="DAO"/>
    <property type="match status" value="1"/>
</dbReference>
<keyword evidence="3" id="KW-0560">Oxidoreductase</keyword>
<sequence length="494" mass="54906">MTLTIDQNKPTTVAVIGGGIAGATTALHLAEQGINVDLIDKNPSLVSGPPICHLHAGGNLYREISLKQCIELLRQSIDSVRLYPHTLNKRPTLIVVPHSDGGDPCALLPRLEQIRSAYQSLVQQDGANQVLGEPNDYFRLYYRDDLELLKQRVQPEQPNEHDDWLIPFAQQVDLDNIKYPVVSVNEFGWSVFRIAASAMLALERLPNCQVKLSTQLTDMTLSGAQWRLTTTNSNGQQQERTLYDYVINACGFETGIVDDLVNAPRKRMVEFKAAYVTKWSTNQQWWPEVIFHGPRGTPDGMAQLTPYHSSIFQLHGMTKDITLFDDGLVGSDGHSSQPQLPQRLAKKISNGWCESVRIDRSNKAIEHMSRFVPNYANAEEFGLPLYGAQQIPGDDETLRAADVSFAGHHYARIEVVKGSSALEAANKIVEQWQLVGCHQDVVDNKAGSDSASGMTIEARHPVSCSLTEEQVVFKAEQLARARGYPVELAQVYGY</sequence>
<dbReference type="SUPFAM" id="SSF51905">
    <property type="entry name" value="FAD/NAD(P)-binding domain"/>
    <property type="match status" value="1"/>
</dbReference>
<dbReference type="Proteomes" id="UP000004605">
    <property type="component" value="Unassembled WGS sequence"/>
</dbReference>
<protein>
    <recommendedName>
        <fullName evidence="4">FAD dependent oxidoreductase domain-containing protein</fullName>
    </recommendedName>
</protein>
<feature type="domain" description="FAD dependent oxidoreductase" evidence="4">
    <location>
        <begin position="13"/>
        <end position="307"/>
    </location>
</feature>
<name>F9S685_9VIBR</name>
<evidence type="ECO:0000256" key="3">
    <source>
        <dbReference type="ARBA" id="ARBA00023002"/>
    </source>
</evidence>
<gene>
    <name evidence="5" type="ORF">VII00023_17359</name>
</gene>
<dbReference type="OrthoDB" id="1401001at2"/>
<evidence type="ECO:0000256" key="1">
    <source>
        <dbReference type="ARBA" id="ARBA00001974"/>
    </source>
</evidence>
<evidence type="ECO:0000313" key="6">
    <source>
        <dbReference type="Proteomes" id="UP000004605"/>
    </source>
</evidence>
<evidence type="ECO:0000313" key="5">
    <source>
        <dbReference type="EMBL" id="EGU33923.1"/>
    </source>
</evidence>